<evidence type="ECO:0000313" key="2">
    <source>
        <dbReference type="EMBL" id="MDI5962983.1"/>
    </source>
</evidence>
<evidence type="ECO:0008006" key="4">
    <source>
        <dbReference type="Google" id="ProtNLM"/>
    </source>
</evidence>
<dbReference type="RefSeq" id="WP_271324198.1">
    <property type="nucleotide sequence ID" value="NZ_JAAGKO020000009.1"/>
</dbReference>
<keyword evidence="3" id="KW-1185">Reference proteome</keyword>
<reference evidence="2 3" key="1">
    <citation type="submission" date="2023-05" db="EMBL/GenBank/DDBJ databases">
        <title>Streptantibioticus silvisoli sp. nov., acidotolerant actinomycetes 1 from pine litter.</title>
        <authorList>
            <person name="Swiecimska M."/>
            <person name="Golinska P."/>
            <person name="Sangal V."/>
            <person name="Wachnowicz B."/>
            <person name="Goodfellow M."/>
        </authorList>
    </citation>
    <scope>NUCLEOTIDE SEQUENCE [LARGE SCALE GENOMIC DNA]</scope>
    <source>
        <strain evidence="2 3">SL54</strain>
    </source>
</reference>
<sequence>MTLPKPSTDRSAPDGYRLIIPPGWVRLPLRRGTEQALEDLVFSRLKQLPPEVSQDDGMKYRLTVRRTVTRQITEAQGAGGLDLYLPLTTRYGVALAASFVVSEHVVEESILPALEAFLAGPVPTRGRARTSTQELAGTRAVRREHVHPADPDHDVHVVTRRVEYALPVPNDERRMLSIVFSTPGDGDVSSAFTHAVTELFDATVTTFRWTRDGKDVLPGTPPSAQEHPHDD</sequence>
<evidence type="ECO:0000256" key="1">
    <source>
        <dbReference type="SAM" id="MobiDB-lite"/>
    </source>
</evidence>
<accession>A0ABT6VWX5</accession>
<protein>
    <recommendedName>
        <fullName evidence="4">DUF1795 domain-containing protein</fullName>
    </recommendedName>
</protein>
<evidence type="ECO:0000313" key="3">
    <source>
        <dbReference type="Proteomes" id="UP001156398"/>
    </source>
</evidence>
<name>A0ABT6VWX5_9ACTN</name>
<dbReference type="EMBL" id="JAAGKO020000009">
    <property type="protein sequence ID" value="MDI5962983.1"/>
    <property type="molecule type" value="Genomic_DNA"/>
</dbReference>
<organism evidence="2 3">
    <name type="scientific">Streptantibioticus silvisoli</name>
    <dbReference type="NCBI Taxonomy" id="2705255"/>
    <lineage>
        <taxon>Bacteria</taxon>
        <taxon>Bacillati</taxon>
        <taxon>Actinomycetota</taxon>
        <taxon>Actinomycetes</taxon>
        <taxon>Kitasatosporales</taxon>
        <taxon>Streptomycetaceae</taxon>
        <taxon>Streptantibioticus</taxon>
    </lineage>
</organism>
<dbReference type="Proteomes" id="UP001156398">
    <property type="component" value="Unassembled WGS sequence"/>
</dbReference>
<comment type="caution">
    <text evidence="2">The sequence shown here is derived from an EMBL/GenBank/DDBJ whole genome shotgun (WGS) entry which is preliminary data.</text>
</comment>
<proteinExistence type="predicted"/>
<gene>
    <name evidence="2" type="ORF">POF43_009735</name>
</gene>
<feature type="region of interest" description="Disordered" evidence="1">
    <location>
        <begin position="212"/>
        <end position="231"/>
    </location>
</feature>